<dbReference type="RefSeq" id="WP_069717960.1">
    <property type="nucleotide sequence ID" value="NZ_MJEH01000038.1"/>
</dbReference>
<gene>
    <name evidence="2" type="ORF">BFG57_17195</name>
</gene>
<dbReference type="AlphaFoldDB" id="A0A1E5LD62"/>
<reference evidence="2 3" key="1">
    <citation type="submission" date="2016-08" db="EMBL/GenBank/DDBJ databases">
        <title>Genome of Bacillus solimangrovi GH2-4.</title>
        <authorList>
            <person name="Lim S."/>
            <person name="Kim B.-C."/>
        </authorList>
    </citation>
    <scope>NUCLEOTIDE SEQUENCE [LARGE SCALE GENOMIC DNA]</scope>
    <source>
        <strain evidence="2 3">GH2-4</strain>
    </source>
</reference>
<feature type="transmembrane region" description="Helical" evidence="1">
    <location>
        <begin position="95"/>
        <end position="112"/>
    </location>
</feature>
<protein>
    <submittedName>
        <fullName evidence="2">Uncharacterized protein</fullName>
    </submittedName>
</protein>
<feature type="transmembrane region" description="Helical" evidence="1">
    <location>
        <begin position="38"/>
        <end position="58"/>
    </location>
</feature>
<proteinExistence type="predicted"/>
<dbReference type="STRING" id="1305675.BFG57_17195"/>
<dbReference type="EMBL" id="MJEH01000038">
    <property type="protein sequence ID" value="OEH92000.1"/>
    <property type="molecule type" value="Genomic_DNA"/>
</dbReference>
<evidence type="ECO:0000256" key="1">
    <source>
        <dbReference type="SAM" id="Phobius"/>
    </source>
</evidence>
<dbReference type="Proteomes" id="UP000095209">
    <property type="component" value="Unassembled WGS sequence"/>
</dbReference>
<keyword evidence="1" id="KW-1133">Transmembrane helix</keyword>
<organism evidence="2 3">
    <name type="scientific">Bacillus solimangrovi</name>
    <dbReference type="NCBI Taxonomy" id="1305675"/>
    <lineage>
        <taxon>Bacteria</taxon>
        <taxon>Bacillati</taxon>
        <taxon>Bacillota</taxon>
        <taxon>Bacilli</taxon>
        <taxon>Bacillales</taxon>
        <taxon>Bacillaceae</taxon>
        <taxon>Bacillus</taxon>
    </lineage>
</organism>
<evidence type="ECO:0000313" key="3">
    <source>
        <dbReference type="Proteomes" id="UP000095209"/>
    </source>
</evidence>
<feature type="transmembrane region" description="Helical" evidence="1">
    <location>
        <begin position="12"/>
        <end position="32"/>
    </location>
</feature>
<keyword evidence="3" id="KW-1185">Reference proteome</keyword>
<comment type="caution">
    <text evidence="2">The sequence shown here is derived from an EMBL/GenBank/DDBJ whole genome shotgun (WGS) entry which is preliminary data.</text>
</comment>
<accession>A0A1E5LD62</accession>
<sequence>MDEIVYRRLKRDFFIVMNVSIVIGLGLFYIAGLIELPMWIFKLCIAVLMGIHSFFLLFKKKMFVYFLFPRFQPLWQLEQEQLGEHAIRYRKQQGIIMLIITGLLLFQTLILPKEITFSFFEDSMSLGIVMIIVCALVNIVKIIEFRKLENKSNDEPLPFSKKNLVRASMMFIVIVPLAVVSSVIILFFVML</sequence>
<feature type="transmembrane region" description="Helical" evidence="1">
    <location>
        <begin position="124"/>
        <end position="143"/>
    </location>
</feature>
<name>A0A1E5LD62_9BACI</name>
<feature type="transmembrane region" description="Helical" evidence="1">
    <location>
        <begin position="164"/>
        <end position="190"/>
    </location>
</feature>
<keyword evidence="1" id="KW-0472">Membrane</keyword>
<keyword evidence="1" id="KW-0812">Transmembrane</keyword>
<evidence type="ECO:0000313" key="2">
    <source>
        <dbReference type="EMBL" id="OEH92000.1"/>
    </source>
</evidence>